<evidence type="ECO:0000313" key="1">
    <source>
        <dbReference type="EMBL" id="PTQ83197.1"/>
    </source>
</evidence>
<sequence>MEVFSGRRFDQVQIDTGSDLLALKELDQKLWVTLS</sequence>
<evidence type="ECO:0000313" key="2">
    <source>
        <dbReference type="Proteomes" id="UP000244152"/>
    </source>
</evidence>
<accession>A0A2T5IH87</accession>
<comment type="caution">
    <text evidence="1">The sequence shown here is derived from an EMBL/GenBank/DDBJ whole genome shotgun (WGS) entry which is preliminary data.</text>
</comment>
<dbReference type="AlphaFoldDB" id="A0A2T5IH87"/>
<protein>
    <submittedName>
        <fullName evidence="1">Uncharacterized protein</fullName>
    </submittedName>
</protein>
<proteinExistence type="predicted"/>
<reference evidence="1 2" key="1">
    <citation type="submission" date="2018-04" db="EMBL/GenBank/DDBJ databases">
        <title>Active sludge and wastewater microbial communities from Klosterneuburg, Austria.</title>
        <authorList>
            <person name="Wagner M."/>
        </authorList>
    </citation>
    <scope>NUCLEOTIDE SEQUENCE [LARGE SCALE GENOMIC DNA]</scope>
    <source>
        <strain evidence="1 2">Nl12</strain>
    </source>
</reference>
<dbReference type="Proteomes" id="UP000244152">
    <property type="component" value="Unassembled WGS sequence"/>
</dbReference>
<name>A0A2T5IH87_9PROT</name>
<dbReference type="EMBL" id="QAOK01000002">
    <property type="protein sequence ID" value="PTQ83197.1"/>
    <property type="molecule type" value="Genomic_DNA"/>
</dbReference>
<organism evidence="1 2">
    <name type="scientific">Nitrosospira multiformis</name>
    <dbReference type="NCBI Taxonomy" id="1231"/>
    <lineage>
        <taxon>Bacteria</taxon>
        <taxon>Pseudomonadati</taxon>
        <taxon>Pseudomonadota</taxon>
        <taxon>Betaproteobacteria</taxon>
        <taxon>Nitrosomonadales</taxon>
        <taxon>Nitrosomonadaceae</taxon>
        <taxon>Nitrosospira</taxon>
    </lineage>
</organism>
<gene>
    <name evidence="1" type="ORF">C8R21_102201</name>
</gene>